<keyword evidence="3" id="KW-1185">Reference proteome</keyword>
<dbReference type="STRING" id="58919.A0A316ZEB8"/>
<dbReference type="EMBL" id="KZ819291">
    <property type="protein sequence ID" value="PWN98635.1"/>
    <property type="molecule type" value="Genomic_DNA"/>
</dbReference>
<dbReference type="GeneID" id="37272763"/>
<gene>
    <name evidence="2" type="ORF">FA09DRAFT_360340</name>
</gene>
<dbReference type="Pfam" id="PF10310">
    <property type="entry name" value="DUF5427"/>
    <property type="match status" value="1"/>
</dbReference>
<dbReference type="PANTHER" id="PTHR28265:SF1">
    <property type="entry name" value="MAINTENANCE OF TELOMERE CAPPING PROTEIN 1"/>
    <property type="match status" value="1"/>
</dbReference>
<evidence type="ECO:0000313" key="3">
    <source>
        <dbReference type="Proteomes" id="UP000245946"/>
    </source>
</evidence>
<evidence type="ECO:0008006" key="4">
    <source>
        <dbReference type="Google" id="ProtNLM"/>
    </source>
</evidence>
<sequence>MPPRRAAATDSVEALLSSLDGLPSSPAPSSAAAAPGSAAPAATGGDARKDAQSLLDEMDDLVQRRAPTPRSASSAAPRTASPAQTTPLRSSLASGASAAPTATAGSVAQPPAPLASQPAPPPPAAAAPAQSSSWSPWASAWSSATKLAESARAELEKLEKHAPEQARGLGAKGWGIAQGVKGLVQEGNWEKIGGDLTAASRRGLEEIINAVAPPIAAHEVIQVALSHDMVGYDGISDVVFQVLQRVMETQHVAARSGGGSEQQLVVNRAPGAVRHSSDGGVVALEGENEERAFHAVRGWDAAAKRARAAIAELVEGHEAPAPSSSSVALPITHCPVFVRIQPVLAPLPFGAEPTASSSAAAEQFSFIVMLHDPTHACTHETLSQSVPAAWLQIPFEENAWVEQALVDVLQGALSAIGQDYVYARQTGRTRREAELRSAEAGATQPGPAQPAPA</sequence>
<name>A0A316ZEB8_9BASI</name>
<dbReference type="PANTHER" id="PTHR28265">
    <property type="entry name" value="MAINTENANCE OF TELOMERE CAPPING PROTEIN 1"/>
    <property type="match status" value="1"/>
</dbReference>
<dbReference type="InterPro" id="IPR018814">
    <property type="entry name" value="DUF5427"/>
</dbReference>
<feature type="region of interest" description="Disordered" evidence="1">
    <location>
        <begin position="431"/>
        <end position="453"/>
    </location>
</feature>
<dbReference type="Proteomes" id="UP000245946">
    <property type="component" value="Unassembled WGS sequence"/>
</dbReference>
<evidence type="ECO:0000256" key="1">
    <source>
        <dbReference type="SAM" id="MobiDB-lite"/>
    </source>
</evidence>
<proteinExistence type="predicted"/>
<reference evidence="2 3" key="1">
    <citation type="journal article" date="2018" name="Mol. Biol. Evol.">
        <title>Broad Genomic Sampling Reveals a Smut Pathogenic Ancestry of the Fungal Clade Ustilaginomycotina.</title>
        <authorList>
            <person name="Kijpornyongpan T."/>
            <person name="Mondo S.J."/>
            <person name="Barry K."/>
            <person name="Sandor L."/>
            <person name="Lee J."/>
            <person name="Lipzen A."/>
            <person name="Pangilinan J."/>
            <person name="LaButti K."/>
            <person name="Hainaut M."/>
            <person name="Henrissat B."/>
            <person name="Grigoriev I.V."/>
            <person name="Spatafora J.W."/>
            <person name="Aime M.C."/>
        </authorList>
    </citation>
    <scope>NUCLEOTIDE SEQUENCE [LARGE SCALE GENOMIC DNA]</scope>
    <source>
        <strain evidence="2 3">MCA 4186</strain>
    </source>
</reference>
<feature type="region of interest" description="Disordered" evidence="1">
    <location>
        <begin position="1"/>
        <end position="131"/>
    </location>
</feature>
<evidence type="ECO:0000313" key="2">
    <source>
        <dbReference type="EMBL" id="PWN98635.1"/>
    </source>
</evidence>
<organism evidence="2 3">
    <name type="scientific">Tilletiopsis washingtonensis</name>
    <dbReference type="NCBI Taxonomy" id="58919"/>
    <lineage>
        <taxon>Eukaryota</taxon>
        <taxon>Fungi</taxon>
        <taxon>Dikarya</taxon>
        <taxon>Basidiomycota</taxon>
        <taxon>Ustilaginomycotina</taxon>
        <taxon>Exobasidiomycetes</taxon>
        <taxon>Entylomatales</taxon>
        <taxon>Entylomatales incertae sedis</taxon>
        <taxon>Tilletiopsis</taxon>
    </lineage>
</organism>
<dbReference type="AlphaFoldDB" id="A0A316ZEB8"/>
<feature type="compositionally biased region" description="Pro residues" evidence="1">
    <location>
        <begin position="110"/>
        <end position="125"/>
    </location>
</feature>
<dbReference type="OrthoDB" id="5594977at2759"/>
<feature type="compositionally biased region" description="Low complexity" evidence="1">
    <location>
        <begin position="64"/>
        <end position="109"/>
    </location>
</feature>
<protein>
    <recommendedName>
        <fullName evidence="4">Maintenance of telomere capping protein 1</fullName>
    </recommendedName>
</protein>
<accession>A0A316ZEB8</accession>
<feature type="compositionally biased region" description="Low complexity" evidence="1">
    <location>
        <begin position="14"/>
        <end position="45"/>
    </location>
</feature>
<dbReference type="RefSeq" id="XP_025598914.1">
    <property type="nucleotide sequence ID" value="XM_025745219.1"/>
</dbReference>